<organism evidence="2 3">
    <name type="scientific">Staurois parvus</name>
    <dbReference type="NCBI Taxonomy" id="386267"/>
    <lineage>
        <taxon>Eukaryota</taxon>
        <taxon>Metazoa</taxon>
        <taxon>Chordata</taxon>
        <taxon>Craniata</taxon>
        <taxon>Vertebrata</taxon>
        <taxon>Euteleostomi</taxon>
        <taxon>Amphibia</taxon>
        <taxon>Batrachia</taxon>
        <taxon>Anura</taxon>
        <taxon>Neobatrachia</taxon>
        <taxon>Ranoidea</taxon>
        <taxon>Ranidae</taxon>
        <taxon>Staurois</taxon>
    </lineage>
</organism>
<keyword evidence="3" id="KW-1185">Reference proteome</keyword>
<sequence length="80" mass="9030">MQAGRRTKHSGQNNHFEKNDIFFKFSNFPPPVRPDVTGTGTQEPDADIRRRRWPGTLQGTHRGSEGQGKCCRDSLCSAAW</sequence>
<evidence type="ECO:0000313" key="3">
    <source>
        <dbReference type="Proteomes" id="UP001162483"/>
    </source>
</evidence>
<proteinExistence type="predicted"/>
<evidence type="ECO:0000256" key="1">
    <source>
        <dbReference type="SAM" id="MobiDB-lite"/>
    </source>
</evidence>
<accession>A0ABN9EC22</accession>
<comment type="caution">
    <text evidence="2">The sequence shown here is derived from an EMBL/GenBank/DDBJ whole genome shotgun (WGS) entry which is preliminary data.</text>
</comment>
<gene>
    <name evidence="2" type="ORF">SPARVUS_LOCUS9500598</name>
</gene>
<reference evidence="2" key="1">
    <citation type="submission" date="2023-05" db="EMBL/GenBank/DDBJ databases">
        <authorList>
            <person name="Stuckert A."/>
        </authorList>
    </citation>
    <scope>NUCLEOTIDE SEQUENCE</scope>
</reference>
<dbReference type="EMBL" id="CATNWA010015285">
    <property type="protein sequence ID" value="CAI9581580.1"/>
    <property type="molecule type" value="Genomic_DNA"/>
</dbReference>
<feature type="region of interest" description="Disordered" evidence="1">
    <location>
        <begin position="27"/>
        <end position="48"/>
    </location>
</feature>
<name>A0ABN9EC22_9NEOB</name>
<protein>
    <submittedName>
        <fullName evidence="2">Uncharacterized protein</fullName>
    </submittedName>
</protein>
<dbReference type="Proteomes" id="UP001162483">
    <property type="component" value="Unassembled WGS sequence"/>
</dbReference>
<evidence type="ECO:0000313" key="2">
    <source>
        <dbReference type="EMBL" id="CAI9581580.1"/>
    </source>
</evidence>